<dbReference type="EMBL" id="JADYXP020000007">
    <property type="protein sequence ID" value="KAL0120916.1"/>
    <property type="molecule type" value="Genomic_DNA"/>
</dbReference>
<dbReference type="Proteomes" id="UP001430953">
    <property type="component" value="Unassembled WGS sequence"/>
</dbReference>
<organism evidence="2 3">
    <name type="scientific">Cardiocondyla obscurior</name>
    <dbReference type="NCBI Taxonomy" id="286306"/>
    <lineage>
        <taxon>Eukaryota</taxon>
        <taxon>Metazoa</taxon>
        <taxon>Ecdysozoa</taxon>
        <taxon>Arthropoda</taxon>
        <taxon>Hexapoda</taxon>
        <taxon>Insecta</taxon>
        <taxon>Pterygota</taxon>
        <taxon>Neoptera</taxon>
        <taxon>Endopterygota</taxon>
        <taxon>Hymenoptera</taxon>
        <taxon>Apocrita</taxon>
        <taxon>Aculeata</taxon>
        <taxon>Formicoidea</taxon>
        <taxon>Formicidae</taxon>
        <taxon>Myrmicinae</taxon>
        <taxon>Cardiocondyla</taxon>
    </lineage>
</organism>
<accession>A0AAW2G4E7</accession>
<sequence>MFRQVFQRVQVVTADRLLHVLAGSGNALWERRKPQVVSREDLSPFRKLWVHEVISWLCANPCFTWRCIITIIVRFTVLQFFGRRGWETDGQPRFPRPGLERQKAPRRERKPAISASKGADVLFYAVPVPAYEEPLRGPRVPG</sequence>
<gene>
    <name evidence="2" type="ORF">PUN28_008546</name>
</gene>
<comment type="caution">
    <text evidence="2">The sequence shown here is derived from an EMBL/GenBank/DDBJ whole genome shotgun (WGS) entry which is preliminary data.</text>
</comment>
<dbReference type="AlphaFoldDB" id="A0AAW2G4E7"/>
<proteinExistence type="predicted"/>
<evidence type="ECO:0000256" key="1">
    <source>
        <dbReference type="SAM" id="MobiDB-lite"/>
    </source>
</evidence>
<evidence type="ECO:0000313" key="2">
    <source>
        <dbReference type="EMBL" id="KAL0120916.1"/>
    </source>
</evidence>
<keyword evidence="3" id="KW-1185">Reference proteome</keyword>
<reference evidence="2 3" key="1">
    <citation type="submission" date="2023-03" db="EMBL/GenBank/DDBJ databases">
        <title>High recombination rates correlate with genetic variation in Cardiocondyla obscurior ants.</title>
        <authorList>
            <person name="Errbii M."/>
        </authorList>
    </citation>
    <scope>NUCLEOTIDE SEQUENCE [LARGE SCALE GENOMIC DNA]</scope>
    <source>
        <strain evidence="2">Alpha-2009</strain>
        <tissue evidence="2">Whole body</tissue>
    </source>
</reference>
<name>A0AAW2G4E7_9HYME</name>
<evidence type="ECO:0000313" key="3">
    <source>
        <dbReference type="Proteomes" id="UP001430953"/>
    </source>
</evidence>
<protein>
    <submittedName>
        <fullName evidence="2">Uncharacterized protein</fullName>
    </submittedName>
</protein>
<feature type="region of interest" description="Disordered" evidence="1">
    <location>
        <begin position="86"/>
        <end position="113"/>
    </location>
</feature>